<keyword evidence="9 10" id="KW-0449">Lipoprotein</keyword>
<dbReference type="InterPro" id="IPR012946">
    <property type="entry name" value="X8"/>
</dbReference>
<evidence type="ECO:0000256" key="7">
    <source>
        <dbReference type="ARBA" id="ARBA00023157"/>
    </source>
</evidence>
<keyword evidence="8" id="KW-0325">Glycoprotein</keyword>
<dbReference type="Pfam" id="PF07983">
    <property type="entry name" value="X8"/>
    <property type="match status" value="1"/>
</dbReference>
<dbReference type="SUPFAM" id="SSF51445">
    <property type="entry name" value="(Trans)glycosidases"/>
    <property type="match status" value="1"/>
</dbReference>
<proteinExistence type="inferred from homology"/>
<dbReference type="GO" id="GO:0098552">
    <property type="term" value="C:side of membrane"/>
    <property type="evidence" value="ECO:0007669"/>
    <property type="project" value="UniProtKB-KW"/>
</dbReference>
<dbReference type="EMBL" id="ML210277">
    <property type="protein sequence ID" value="TFK21152.1"/>
    <property type="molecule type" value="Genomic_DNA"/>
</dbReference>
<dbReference type="AlphaFoldDB" id="A0A5C3KLV1"/>
<dbReference type="Gene3D" id="1.20.58.1040">
    <property type="match status" value="1"/>
</dbReference>
<dbReference type="Pfam" id="PF03198">
    <property type="entry name" value="Glyco_hydro_72"/>
    <property type="match status" value="1"/>
</dbReference>
<evidence type="ECO:0000256" key="3">
    <source>
        <dbReference type="ARBA" id="ARBA00007528"/>
    </source>
</evidence>
<name>A0A5C3KLV1_COPMA</name>
<evidence type="ECO:0000256" key="5">
    <source>
        <dbReference type="ARBA" id="ARBA00022729"/>
    </source>
</evidence>
<evidence type="ECO:0000259" key="11">
    <source>
        <dbReference type="SMART" id="SM00768"/>
    </source>
</evidence>
<dbReference type="PANTHER" id="PTHR31468">
    <property type="entry name" value="1,3-BETA-GLUCANOSYLTRANSFERASE GAS1"/>
    <property type="match status" value="1"/>
</dbReference>
<dbReference type="GO" id="GO:0005886">
    <property type="term" value="C:plasma membrane"/>
    <property type="evidence" value="ECO:0007669"/>
    <property type="project" value="UniProtKB-SubCell"/>
</dbReference>
<evidence type="ECO:0000313" key="12">
    <source>
        <dbReference type="EMBL" id="TFK21152.1"/>
    </source>
</evidence>
<dbReference type="InterPro" id="IPR017853">
    <property type="entry name" value="GH"/>
</dbReference>
<dbReference type="PANTHER" id="PTHR31468:SF2">
    <property type="entry name" value="1,3-BETA-GLUCANOSYLTRANSFERASE GAS1"/>
    <property type="match status" value="1"/>
</dbReference>
<feature type="chain" id="PRO_5023039614" description="1,3-beta-glucanosyltransferase" evidence="10">
    <location>
        <begin position="21"/>
        <end position="561"/>
    </location>
</feature>
<dbReference type="STRING" id="230819.A0A5C3KLV1"/>
<dbReference type="Gene3D" id="3.20.20.80">
    <property type="entry name" value="Glycosidases"/>
    <property type="match status" value="1"/>
</dbReference>
<feature type="domain" description="X8" evidence="11">
    <location>
        <begin position="414"/>
        <end position="507"/>
    </location>
</feature>
<keyword evidence="7" id="KW-1015">Disulfide bond</keyword>
<keyword evidence="5 10" id="KW-0732">Signal</keyword>
<protein>
    <recommendedName>
        <fullName evidence="10">1,3-beta-glucanosyltransferase</fullName>
        <ecNumber evidence="10">2.4.1.-</ecNumber>
    </recommendedName>
</protein>
<keyword evidence="6 10" id="KW-0472">Membrane</keyword>
<dbReference type="InterPro" id="IPR004886">
    <property type="entry name" value="Glucanosyltransferase"/>
</dbReference>
<sequence>MFRFPLTGFLINTLLLCVLGIPRIFREGKWLYEEDRGRDHRFYIKGIAYQRQGHGKASPNVAFNEAQIFHDPLADPDACRRDLPHFSSASINTLRVYHINSSLNHDECMEMFSEANIYVILDLSIPRTGSIVDGTTPWSTSIMDMYFSTIDAFEKYDNILAYNVGDSTVDYKNYTTFEAVPYLKAAVWDIKTHLRAINSTKLVGYAAKAINFTNFRVPGVYEFLTHTAPDRQRDLADYLSCGDEPNAIDLYGLNDYSWCPMYGNTMTKSRYEEIFAQFSSYNRPIYFSEFGCVYDGDRRYPRVWDEVDALFTNMTLIMSGGIAFSYFPTLVDQLEYGMVNVTEDGTAINVSAEFLALGERYSANNGPDTPSPSNIGSDDPVQCNATSGLYVNSDLETLPDTPNAEHCDCLQNALSCQVSPAVAEEIETVAPLITTVCRQLLGSGGDCSSIFGNRTSGEYGRVVGCSPGTRLSYAMSQLYELREKDPTFCDFEGNAGVNIGALSAGTAEESLRSCFGLQGLSNSSAGPPGPVDETSDTSFNVLLTWPSKLSLLGGLIVMGGL</sequence>
<dbReference type="GO" id="GO:0031505">
    <property type="term" value="P:fungal-type cell wall organization"/>
    <property type="evidence" value="ECO:0007669"/>
    <property type="project" value="TreeGrafter"/>
</dbReference>
<keyword evidence="10" id="KW-0808">Transferase</keyword>
<evidence type="ECO:0000256" key="4">
    <source>
        <dbReference type="ARBA" id="ARBA00022622"/>
    </source>
</evidence>
<organism evidence="12 13">
    <name type="scientific">Coprinopsis marcescibilis</name>
    <name type="common">Agaric fungus</name>
    <name type="synonym">Psathyrella marcescibilis</name>
    <dbReference type="NCBI Taxonomy" id="230819"/>
    <lineage>
        <taxon>Eukaryota</taxon>
        <taxon>Fungi</taxon>
        <taxon>Dikarya</taxon>
        <taxon>Basidiomycota</taxon>
        <taxon>Agaricomycotina</taxon>
        <taxon>Agaricomycetes</taxon>
        <taxon>Agaricomycetidae</taxon>
        <taxon>Agaricales</taxon>
        <taxon>Agaricineae</taxon>
        <taxon>Psathyrellaceae</taxon>
        <taxon>Coprinopsis</taxon>
    </lineage>
</organism>
<evidence type="ECO:0000313" key="13">
    <source>
        <dbReference type="Proteomes" id="UP000307440"/>
    </source>
</evidence>
<evidence type="ECO:0000256" key="2">
    <source>
        <dbReference type="ARBA" id="ARBA00004589"/>
    </source>
</evidence>
<keyword evidence="13" id="KW-1185">Reference proteome</keyword>
<comment type="subcellular location">
    <subcellularLocation>
        <location evidence="1">Cell envelope</location>
    </subcellularLocation>
    <subcellularLocation>
        <location evidence="10">Cell membrane</location>
        <topology evidence="10">Lipid-anchor</topology>
        <topology evidence="10">GPI-anchor</topology>
    </subcellularLocation>
    <subcellularLocation>
        <location evidence="2">Membrane</location>
        <topology evidence="2">Lipid-anchor</topology>
        <topology evidence="2">GPI-anchor</topology>
    </subcellularLocation>
</comment>
<evidence type="ECO:0000256" key="8">
    <source>
        <dbReference type="ARBA" id="ARBA00023180"/>
    </source>
</evidence>
<dbReference type="Proteomes" id="UP000307440">
    <property type="component" value="Unassembled WGS sequence"/>
</dbReference>
<feature type="signal peptide" evidence="10">
    <location>
        <begin position="1"/>
        <end position="20"/>
    </location>
</feature>
<comment type="similarity">
    <text evidence="3 10">Belongs to the glycosyl hydrolase 72 family.</text>
</comment>
<evidence type="ECO:0000256" key="10">
    <source>
        <dbReference type="RuleBase" id="RU361209"/>
    </source>
</evidence>
<gene>
    <name evidence="12" type="ORF">FA15DRAFT_718037</name>
</gene>
<evidence type="ECO:0000256" key="1">
    <source>
        <dbReference type="ARBA" id="ARBA00004196"/>
    </source>
</evidence>
<dbReference type="GO" id="GO:0042124">
    <property type="term" value="F:1,3-beta-glucanosyltransferase activity"/>
    <property type="evidence" value="ECO:0007669"/>
    <property type="project" value="TreeGrafter"/>
</dbReference>
<reference evidence="12 13" key="1">
    <citation type="journal article" date="2019" name="Nat. Ecol. Evol.">
        <title>Megaphylogeny resolves global patterns of mushroom evolution.</title>
        <authorList>
            <person name="Varga T."/>
            <person name="Krizsan K."/>
            <person name="Foldi C."/>
            <person name="Dima B."/>
            <person name="Sanchez-Garcia M."/>
            <person name="Sanchez-Ramirez S."/>
            <person name="Szollosi G.J."/>
            <person name="Szarkandi J.G."/>
            <person name="Papp V."/>
            <person name="Albert L."/>
            <person name="Andreopoulos W."/>
            <person name="Angelini C."/>
            <person name="Antonin V."/>
            <person name="Barry K.W."/>
            <person name="Bougher N.L."/>
            <person name="Buchanan P."/>
            <person name="Buyck B."/>
            <person name="Bense V."/>
            <person name="Catcheside P."/>
            <person name="Chovatia M."/>
            <person name="Cooper J."/>
            <person name="Damon W."/>
            <person name="Desjardin D."/>
            <person name="Finy P."/>
            <person name="Geml J."/>
            <person name="Haridas S."/>
            <person name="Hughes K."/>
            <person name="Justo A."/>
            <person name="Karasinski D."/>
            <person name="Kautmanova I."/>
            <person name="Kiss B."/>
            <person name="Kocsube S."/>
            <person name="Kotiranta H."/>
            <person name="LaButti K.M."/>
            <person name="Lechner B.E."/>
            <person name="Liimatainen K."/>
            <person name="Lipzen A."/>
            <person name="Lukacs Z."/>
            <person name="Mihaltcheva S."/>
            <person name="Morgado L.N."/>
            <person name="Niskanen T."/>
            <person name="Noordeloos M.E."/>
            <person name="Ohm R.A."/>
            <person name="Ortiz-Santana B."/>
            <person name="Ovrebo C."/>
            <person name="Racz N."/>
            <person name="Riley R."/>
            <person name="Savchenko A."/>
            <person name="Shiryaev A."/>
            <person name="Soop K."/>
            <person name="Spirin V."/>
            <person name="Szebenyi C."/>
            <person name="Tomsovsky M."/>
            <person name="Tulloss R.E."/>
            <person name="Uehling J."/>
            <person name="Grigoriev I.V."/>
            <person name="Vagvolgyi C."/>
            <person name="Papp T."/>
            <person name="Martin F.M."/>
            <person name="Miettinen O."/>
            <person name="Hibbett D.S."/>
            <person name="Nagy L.G."/>
        </authorList>
    </citation>
    <scope>NUCLEOTIDE SEQUENCE [LARGE SCALE GENOMIC DNA]</scope>
    <source>
        <strain evidence="12 13">CBS 121175</strain>
    </source>
</reference>
<keyword evidence="4 10" id="KW-0336">GPI-anchor</keyword>
<evidence type="ECO:0000256" key="9">
    <source>
        <dbReference type="ARBA" id="ARBA00023288"/>
    </source>
</evidence>
<comment type="function">
    <text evidence="10">Splits internally a 1,3-beta-glucan molecule and transfers the newly generated reducing end (the donor) to the non-reducing end of another 1,3-beta-glucan molecule (the acceptor) forming a 1,3-beta linkage, resulting in the elongation of 1,3-beta-glucan chains in the cell wall.</text>
</comment>
<dbReference type="EC" id="2.4.1.-" evidence="10"/>
<dbReference type="SMART" id="SM00768">
    <property type="entry name" value="X8"/>
    <property type="match status" value="1"/>
</dbReference>
<dbReference type="OrthoDB" id="421038at2759"/>
<evidence type="ECO:0000256" key="6">
    <source>
        <dbReference type="ARBA" id="ARBA00023136"/>
    </source>
</evidence>
<accession>A0A5C3KLV1</accession>
<dbReference type="GO" id="GO:0071970">
    <property type="term" value="P:fungal-type cell wall (1-&gt;3)-beta-D-glucan biosynthetic process"/>
    <property type="evidence" value="ECO:0007669"/>
    <property type="project" value="TreeGrafter"/>
</dbReference>